<evidence type="ECO:0000259" key="1">
    <source>
        <dbReference type="Pfam" id="PF18701"/>
    </source>
</evidence>
<dbReference type="Pfam" id="PF18701">
    <property type="entry name" value="DUF5641"/>
    <property type="match status" value="1"/>
</dbReference>
<protein>
    <recommendedName>
        <fullName evidence="1">DUF5641 domain-containing protein</fullName>
    </recommendedName>
</protein>
<keyword evidence="3" id="KW-1185">Reference proteome</keyword>
<reference evidence="2" key="1">
    <citation type="journal article" date="2020" name="J Insects Food Feed">
        <title>The yellow mealworm (Tenebrio molitor) genome: a resource for the emerging insects as food and feed industry.</title>
        <authorList>
            <person name="Eriksson T."/>
            <person name="Andere A."/>
            <person name="Kelstrup H."/>
            <person name="Emery V."/>
            <person name="Picard C."/>
        </authorList>
    </citation>
    <scope>NUCLEOTIDE SEQUENCE</scope>
    <source>
        <strain evidence="2">Stoneville</strain>
        <tissue evidence="2">Whole head</tissue>
    </source>
</reference>
<accession>A0A8J6HU18</accession>
<dbReference type="PANTHER" id="PTHR47331:SF1">
    <property type="entry name" value="GAG-LIKE PROTEIN"/>
    <property type="match status" value="1"/>
</dbReference>
<dbReference type="InterPro" id="IPR040676">
    <property type="entry name" value="DUF5641"/>
</dbReference>
<dbReference type="Gene3D" id="3.30.420.10">
    <property type="entry name" value="Ribonuclease H-like superfamily/Ribonuclease H"/>
    <property type="match status" value="1"/>
</dbReference>
<gene>
    <name evidence="2" type="ORF">GEV33_002489</name>
</gene>
<dbReference type="EMBL" id="JABDTM020012334">
    <property type="protein sequence ID" value="KAH0820302.1"/>
    <property type="molecule type" value="Genomic_DNA"/>
</dbReference>
<evidence type="ECO:0000313" key="3">
    <source>
        <dbReference type="Proteomes" id="UP000719412"/>
    </source>
</evidence>
<name>A0A8J6HU18_TENMO</name>
<comment type="caution">
    <text evidence="2">The sequence shown here is derived from an EMBL/GenBank/DDBJ whole genome shotgun (WGS) entry which is preliminary data.</text>
</comment>
<dbReference type="SUPFAM" id="SSF53098">
    <property type="entry name" value="Ribonuclease H-like"/>
    <property type="match status" value="1"/>
</dbReference>
<proteinExistence type="predicted"/>
<dbReference type="PANTHER" id="PTHR47331">
    <property type="entry name" value="PHD-TYPE DOMAIN-CONTAINING PROTEIN"/>
    <property type="match status" value="1"/>
</dbReference>
<dbReference type="InterPro" id="IPR012337">
    <property type="entry name" value="RNaseH-like_sf"/>
</dbReference>
<dbReference type="InterPro" id="IPR036397">
    <property type="entry name" value="RNaseH_sf"/>
</dbReference>
<sequence>MLTTTRKILPEMPVLTKYSDFNKPISGKSKLLTLDPCLDENGLIRVGGRLKHANISNDIKQPIILPKDDHVTKLIIKNEHRLQLHAGVQVTLAAIRRRYWILSAKPTCANPKTDYADPVLIRESRGRGKRALLKSYIAIFVCFTTKAIHIELVTELTTAEFLAALRRFVARRGLPQNIYSDNATNFVGANNELIELKNFFEQKQFKNQLMNQLVNMSIKWHFIPPRSPHMGETKLTYSEMYTVLVQIEACLNSGPLTPISNDPNDLEPLTPGHFLVGESLISIPEYDVSDVPMNRLSRWQLVKQLRSHFWKRWHREYLTQLQQRSKPKGTKNTPMEIGTMVLLMEDNAPSLSWKLGRVIELHPGDDGVTRVVTVRTNQGDFKRAARRLCVLPLEK</sequence>
<dbReference type="AlphaFoldDB" id="A0A8J6HU18"/>
<feature type="domain" description="DUF5641" evidence="1">
    <location>
        <begin position="297"/>
        <end position="391"/>
    </location>
</feature>
<reference evidence="2" key="2">
    <citation type="submission" date="2021-08" db="EMBL/GenBank/DDBJ databases">
        <authorList>
            <person name="Eriksson T."/>
        </authorList>
    </citation>
    <scope>NUCLEOTIDE SEQUENCE</scope>
    <source>
        <strain evidence="2">Stoneville</strain>
        <tissue evidence="2">Whole head</tissue>
    </source>
</reference>
<dbReference type="Proteomes" id="UP000719412">
    <property type="component" value="Unassembled WGS sequence"/>
</dbReference>
<organism evidence="2 3">
    <name type="scientific">Tenebrio molitor</name>
    <name type="common">Yellow mealworm beetle</name>
    <dbReference type="NCBI Taxonomy" id="7067"/>
    <lineage>
        <taxon>Eukaryota</taxon>
        <taxon>Metazoa</taxon>
        <taxon>Ecdysozoa</taxon>
        <taxon>Arthropoda</taxon>
        <taxon>Hexapoda</taxon>
        <taxon>Insecta</taxon>
        <taxon>Pterygota</taxon>
        <taxon>Neoptera</taxon>
        <taxon>Endopterygota</taxon>
        <taxon>Coleoptera</taxon>
        <taxon>Polyphaga</taxon>
        <taxon>Cucujiformia</taxon>
        <taxon>Tenebrionidae</taxon>
        <taxon>Tenebrio</taxon>
    </lineage>
</organism>
<dbReference type="GO" id="GO:0003676">
    <property type="term" value="F:nucleic acid binding"/>
    <property type="evidence" value="ECO:0007669"/>
    <property type="project" value="InterPro"/>
</dbReference>
<evidence type="ECO:0000313" key="2">
    <source>
        <dbReference type="EMBL" id="KAH0820302.1"/>
    </source>
</evidence>